<dbReference type="EMBL" id="UINC01039669">
    <property type="protein sequence ID" value="SVB38483.1"/>
    <property type="molecule type" value="Genomic_DNA"/>
</dbReference>
<accession>A0A382DLI6</accession>
<name>A0A382DLI6_9ZZZZ</name>
<evidence type="ECO:0000313" key="1">
    <source>
        <dbReference type="EMBL" id="SVB38483.1"/>
    </source>
</evidence>
<organism evidence="1">
    <name type="scientific">marine metagenome</name>
    <dbReference type="NCBI Taxonomy" id="408172"/>
    <lineage>
        <taxon>unclassified sequences</taxon>
        <taxon>metagenomes</taxon>
        <taxon>ecological metagenomes</taxon>
    </lineage>
</organism>
<sequence length="34" mass="3988">MTTYFMFGKYSSSGFSNMSKERTERIIQIVENFG</sequence>
<gene>
    <name evidence="1" type="ORF">METZ01_LOCUS191337</name>
</gene>
<protein>
    <submittedName>
        <fullName evidence="1">Uncharacterized protein</fullName>
    </submittedName>
</protein>
<feature type="non-terminal residue" evidence="1">
    <location>
        <position position="34"/>
    </location>
</feature>
<reference evidence="1" key="1">
    <citation type="submission" date="2018-05" db="EMBL/GenBank/DDBJ databases">
        <authorList>
            <person name="Lanie J.A."/>
            <person name="Ng W.-L."/>
            <person name="Kazmierczak K.M."/>
            <person name="Andrzejewski T.M."/>
            <person name="Davidsen T.M."/>
            <person name="Wayne K.J."/>
            <person name="Tettelin H."/>
            <person name="Glass J.I."/>
            <person name="Rusch D."/>
            <person name="Podicherti R."/>
            <person name="Tsui H.-C.T."/>
            <person name="Winkler M.E."/>
        </authorList>
    </citation>
    <scope>NUCLEOTIDE SEQUENCE</scope>
</reference>
<dbReference type="AlphaFoldDB" id="A0A382DLI6"/>
<proteinExistence type="predicted"/>